<dbReference type="RefSeq" id="WP_013329094.1">
    <property type="nucleotide sequence ID" value="NC_014507.1"/>
</dbReference>
<dbReference type="CDD" id="cd00130">
    <property type="entry name" value="PAS"/>
    <property type="match status" value="2"/>
</dbReference>
<dbReference type="Pfam" id="PF13188">
    <property type="entry name" value="PAS_8"/>
    <property type="match status" value="1"/>
</dbReference>
<evidence type="ECO:0000313" key="12">
    <source>
        <dbReference type="EMBL" id="ADN35916.1"/>
    </source>
</evidence>
<evidence type="ECO:0000259" key="9">
    <source>
        <dbReference type="PROSITE" id="PS50110"/>
    </source>
</evidence>
<feature type="coiled-coil region" evidence="7">
    <location>
        <begin position="351"/>
        <end position="381"/>
    </location>
</feature>
<evidence type="ECO:0000259" key="10">
    <source>
        <dbReference type="PROSITE" id="PS50112"/>
    </source>
</evidence>
<evidence type="ECO:0000256" key="3">
    <source>
        <dbReference type="ARBA" id="ARBA00022553"/>
    </source>
</evidence>
<dbReference type="SMART" id="SM00387">
    <property type="entry name" value="HATPase_c"/>
    <property type="match status" value="1"/>
</dbReference>
<dbReference type="eggNOG" id="arCOG06193">
    <property type="taxonomic scope" value="Archaea"/>
</dbReference>
<dbReference type="InterPro" id="IPR011006">
    <property type="entry name" value="CheY-like_superfamily"/>
</dbReference>
<keyword evidence="5 12" id="KW-0418">Kinase</keyword>
<feature type="domain" description="Ig-like" evidence="11">
    <location>
        <begin position="731"/>
        <end position="827"/>
    </location>
</feature>
<name>E1RD16_METP4</name>
<dbReference type="InterPro" id="IPR003594">
    <property type="entry name" value="HATPase_dom"/>
</dbReference>
<keyword evidence="3 6" id="KW-0597">Phosphoprotein</keyword>
<dbReference type="PROSITE" id="PS50835">
    <property type="entry name" value="IG_LIKE"/>
    <property type="match status" value="1"/>
</dbReference>
<dbReference type="Gene3D" id="3.30.565.10">
    <property type="entry name" value="Histidine kinase-like ATPase, C-terminal domain"/>
    <property type="match status" value="1"/>
</dbReference>
<feature type="domain" description="PAS" evidence="10">
    <location>
        <begin position="378"/>
        <end position="450"/>
    </location>
</feature>
<dbReference type="PANTHER" id="PTHR43304:SF1">
    <property type="entry name" value="PAC DOMAIN-CONTAINING PROTEIN"/>
    <property type="match status" value="1"/>
</dbReference>
<sequence>MSYGEQENSGISLLYVDDEPVLLNMSKLFLEKIGGFSVTTAGNAKDALKLLSEKPFDAVVSDYQMSGMDGIGLLKSLRSSGNRIPFIIFTGKSREEVVIEALNEGADFYLQKGGDPKSQYAELAHKIKSAVKSRRSEEALEKRVIMLTQPPAEGNIEFEDLFDIDEIQRIQDDFSTGAGVASIITRPDGTPITKPSNFTRLCSDVIRKTEHGCKNCYISNATVGRPNPDGPTVQKCLSGGLWDAGASIIVNGRHIANWLAGQVRNEAQTEEKMLEYARKIGADENVFLEAYYEVPSMSTERFENVSKALFAMANQLSKSTYHNLRQARSIAEHERTKKELLRKTGELNTAYEQLAASEEELRQNYDELVKSEKELRESEAKFKTLVDLSLDGILVVDFSGKILFANMEISRILDVKDCKSLAGTANIMDYIAPESRAGLEKDLGCVLRGIDRYPVGYKIINEAGREIWIECIGKKILFNDSEAMLVFIWDVTGQKEIEEQLKESENKFTTVFMNSPFVLTLISGTDQKFTDVNEKFVNQTGYSVEETIGKTPGELGIFQDNNEYKALLAAIRERGAIDNYEIKCRKKNGEINLCCFTSRFIRMGGKPFCLAVVEDITERKTAEEAVRFANRKLNILSDITRHDILNQLMVIKGFLEIAEDHVLDQPGADCLNYIKKASSAIQRHIEFTREYENLGVNKPVWMDIRELISDSGNEKVVLYNDCRNIEVNADPMLEKVFLNLMDNTIRHGEATEVRVGCEISGDLLKILWEDNGTGIPDSDKERIFEKGFGKTTGFGLFLSREILSITGISICETGEEGVGARFEINVPGEHFRVVNS</sequence>
<dbReference type="SMART" id="SM00091">
    <property type="entry name" value="PAS"/>
    <property type="match status" value="2"/>
</dbReference>
<dbReference type="AlphaFoldDB" id="E1RD16"/>
<keyword evidence="13" id="KW-1185">Reference proteome</keyword>
<dbReference type="eggNOG" id="arCOG06918">
    <property type="taxonomic scope" value="Archaea"/>
</dbReference>
<dbReference type="NCBIfam" id="TIGR00229">
    <property type="entry name" value="sensory_box"/>
    <property type="match status" value="2"/>
</dbReference>
<dbReference type="PROSITE" id="PS50110">
    <property type="entry name" value="RESPONSE_REGULATORY"/>
    <property type="match status" value="1"/>
</dbReference>
<keyword evidence="4" id="KW-0808">Transferase</keyword>
<dbReference type="InterPro" id="IPR036890">
    <property type="entry name" value="HATPase_C_sf"/>
</dbReference>
<proteinExistence type="predicted"/>
<evidence type="ECO:0000256" key="2">
    <source>
        <dbReference type="ARBA" id="ARBA00012438"/>
    </source>
</evidence>
<evidence type="ECO:0000256" key="6">
    <source>
        <dbReference type="PROSITE-ProRule" id="PRU00169"/>
    </source>
</evidence>
<evidence type="ECO:0000313" key="13">
    <source>
        <dbReference type="Proteomes" id="UP000006565"/>
    </source>
</evidence>
<dbReference type="PROSITE" id="PS50109">
    <property type="entry name" value="HIS_KIN"/>
    <property type="match status" value="1"/>
</dbReference>
<gene>
    <name evidence="12" type="ordered locus">Mpet_1150</name>
</gene>
<dbReference type="SMART" id="SM00448">
    <property type="entry name" value="REC"/>
    <property type="match status" value="1"/>
</dbReference>
<evidence type="ECO:0000256" key="1">
    <source>
        <dbReference type="ARBA" id="ARBA00000085"/>
    </source>
</evidence>
<evidence type="ECO:0000256" key="4">
    <source>
        <dbReference type="ARBA" id="ARBA00022679"/>
    </source>
</evidence>
<dbReference type="PROSITE" id="PS50112">
    <property type="entry name" value="PAS"/>
    <property type="match status" value="1"/>
</dbReference>
<evidence type="ECO:0000259" key="11">
    <source>
        <dbReference type="PROSITE" id="PS50835"/>
    </source>
</evidence>
<dbReference type="Gene3D" id="3.40.50.2300">
    <property type="match status" value="1"/>
</dbReference>
<dbReference type="SUPFAM" id="SSF55785">
    <property type="entry name" value="PYP-like sensor domain (PAS domain)"/>
    <property type="match status" value="2"/>
</dbReference>
<dbReference type="EC" id="2.7.13.3" evidence="2"/>
<dbReference type="GO" id="GO:0000160">
    <property type="term" value="P:phosphorelay signal transduction system"/>
    <property type="evidence" value="ECO:0007669"/>
    <property type="project" value="InterPro"/>
</dbReference>
<dbReference type="Gene3D" id="3.30.450.20">
    <property type="entry name" value="PAS domain"/>
    <property type="match status" value="2"/>
</dbReference>
<dbReference type="PANTHER" id="PTHR43304">
    <property type="entry name" value="PHYTOCHROME-LIKE PROTEIN CPH1"/>
    <property type="match status" value="1"/>
</dbReference>
<dbReference type="SUPFAM" id="SSF52172">
    <property type="entry name" value="CheY-like"/>
    <property type="match status" value="1"/>
</dbReference>
<protein>
    <recommendedName>
        <fullName evidence="2">histidine kinase</fullName>
        <ecNumber evidence="2">2.7.13.3</ecNumber>
    </recommendedName>
</protein>
<dbReference type="Pfam" id="PF10114">
    <property type="entry name" value="PocR"/>
    <property type="match status" value="1"/>
</dbReference>
<dbReference type="InterPro" id="IPR007110">
    <property type="entry name" value="Ig-like_dom"/>
</dbReference>
<dbReference type="InterPro" id="IPR005467">
    <property type="entry name" value="His_kinase_dom"/>
</dbReference>
<dbReference type="Pfam" id="PF02518">
    <property type="entry name" value="HATPase_c"/>
    <property type="match status" value="1"/>
</dbReference>
<dbReference type="InterPro" id="IPR052162">
    <property type="entry name" value="Sensor_kinase/Photoreceptor"/>
</dbReference>
<feature type="domain" description="Response regulatory" evidence="9">
    <location>
        <begin position="12"/>
        <end position="127"/>
    </location>
</feature>
<feature type="domain" description="Histidine kinase" evidence="8">
    <location>
        <begin position="733"/>
        <end position="830"/>
    </location>
</feature>
<dbReference type="STRING" id="679926.Mpet_1150"/>
<evidence type="ECO:0000256" key="7">
    <source>
        <dbReference type="SAM" id="Coils"/>
    </source>
</evidence>
<dbReference type="Pfam" id="PF13426">
    <property type="entry name" value="PAS_9"/>
    <property type="match status" value="1"/>
</dbReference>
<accession>E1RD16</accession>
<evidence type="ECO:0000256" key="5">
    <source>
        <dbReference type="ARBA" id="ARBA00022777"/>
    </source>
</evidence>
<dbReference type="GO" id="GO:0004673">
    <property type="term" value="F:protein histidine kinase activity"/>
    <property type="evidence" value="ECO:0007669"/>
    <property type="project" value="UniProtKB-EC"/>
</dbReference>
<dbReference type="Proteomes" id="UP000006565">
    <property type="component" value="Chromosome"/>
</dbReference>
<comment type="catalytic activity">
    <reaction evidence="1">
        <text>ATP + protein L-histidine = ADP + protein N-phospho-L-histidine.</text>
        <dbReference type="EC" id="2.7.13.3"/>
    </reaction>
</comment>
<dbReference type="Pfam" id="PF00072">
    <property type="entry name" value="Response_reg"/>
    <property type="match status" value="1"/>
</dbReference>
<dbReference type="EMBL" id="CP002117">
    <property type="protein sequence ID" value="ADN35916.1"/>
    <property type="molecule type" value="Genomic_DNA"/>
</dbReference>
<dbReference type="InterPro" id="IPR000014">
    <property type="entry name" value="PAS"/>
</dbReference>
<dbReference type="CDD" id="cd00156">
    <property type="entry name" value="REC"/>
    <property type="match status" value="1"/>
</dbReference>
<evidence type="ECO:0000259" key="8">
    <source>
        <dbReference type="PROSITE" id="PS50109"/>
    </source>
</evidence>
<dbReference type="SUPFAM" id="SSF55874">
    <property type="entry name" value="ATPase domain of HSP90 chaperone/DNA topoisomerase II/histidine kinase"/>
    <property type="match status" value="1"/>
</dbReference>
<dbReference type="CDD" id="cd00075">
    <property type="entry name" value="HATPase"/>
    <property type="match status" value="1"/>
</dbReference>
<reference evidence="12 13" key="1">
    <citation type="journal article" date="2010" name="Stand. Genomic Sci.">
        <title>Complete genome sequence of Methanoplanus petrolearius type strain (SEBR 4847).</title>
        <authorList>
            <person name="Brambilla E."/>
            <person name="Djao O.D."/>
            <person name="Daligault H."/>
            <person name="Lapidus A."/>
            <person name="Lucas S."/>
            <person name="Hammon N."/>
            <person name="Nolan M."/>
            <person name="Tice H."/>
            <person name="Cheng J.F."/>
            <person name="Han C."/>
            <person name="Tapia R."/>
            <person name="Goodwin L."/>
            <person name="Pitluck S."/>
            <person name="Liolios K."/>
            <person name="Ivanova N."/>
            <person name="Mavromatis K."/>
            <person name="Mikhailova N."/>
            <person name="Pati A."/>
            <person name="Chen A."/>
            <person name="Palaniappan K."/>
            <person name="Land M."/>
            <person name="Hauser L."/>
            <person name="Chang Y.J."/>
            <person name="Jeffries C.D."/>
            <person name="Rohde M."/>
            <person name="Spring S."/>
            <person name="Sikorski J."/>
            <person name="Goker M."/>
            <person name="Woyke T."/>
            <person name="Bristow J."/>
            <person name="Eisen J.A."/>
            <person name="Markowitz V."/>
            <person name="Hugenholtz P."/>
            <person name="Kyrpides N.C."/>
            <person name="Klenk H.P."/>
        </authorList>
    </citation>
    <scope>NUCLEOTIDE SEQUENCE [LARGE SCALE GENOMIC DNA]</scope>
    <source>
        <strain evidence="13">DSM 11571 / OCM 486 / SEBR 4847</strain>
    </source>
</reference>
<organism evidence="12 13">
    <name type="scientific">Methanolacinia petrolearia (strain DSM 11571 / OCM 486 / SEBR 4847)</name>
    <name type="common">Methanoplanus petrolearius</name>
    <dbReference type="NCBI Taxonomy" id="679926"/>
    <lineage>
        <taxon>Archaea</taxon>
        <taxon>Methanobacteriati</taxon>
        <taxon>Methanobacteriota</taxon>
        <taxon>Stenosarchaea group</taxon>
        <taxon>Methanomicrobia</taxon>
        <taxon>Methanomicrobiales</taxon>
        <taxon>Methanomicrobiaceae</taxon>
        <taxon>Methanolacinia</taxon>
    </lineage>
</organism>
<dbReference type="InterPro" id="IPR018771">
    <property type="entry name" value="PocR_dom"/>
</dbReference>
<keyword evidence="7" id="KW-0175">Coiled coil</keyword>
<dbReference type="HOGENOM" id="CLU_000445_114_58_2"/>
<dbReference type="eggNOG" id="arCOG02385">
    <property type="taxonomic scope" value="Archaea"/>
</dbReference>
<dbReference type="GeneID" id="25394988"/>
<dbReference type="eggNOG" id="arCOG06721">
    <property type="taxonomic scope" value="Archaea"/>
</dbReference>
<dbReference type="InterPro" id="IPR035965">
    <property type="entry name" value="PAS-like_dom_sf"/>
</dbReference>
<dbReference type="KEGG" id="mpi:Mpet_1150"/>
<dbReference type="InterPro" id="IPR001789">
    <property type="entry name" value="Sig_transdc_resp-reg_receiver"/>
</dbReference>
<dbReference type="OrthoDB" id="71385at2157"/>
<feature type="modified residue" description="4-aspartylphosphate" evidence="6">
    <location>
        <position position="62"/>
    </location>
</feature>